<evidence type="ECO:0000256" key="3">
    <source>
        <dbReference type="ARBA" id="ARBA00023170"/>
    </source>
</evidence>
<keyword evidence="2" id="KW-0804">Transcription</keyword>
<organism evidence="4 5">
    <name type="scientific">Ancylostoma ceylanicum</name>
    <dbReference type="NCBI Taxonomy" id="53326"/>
    <lineage>
        <taxon>Eukaryota</taxon>
        <taxon>Metazoa</taxon>
        <taxon>Ecdysozoa</taxon>
        <taxon>Nematoda</taxon>
        <taxon>Chromadorea</taxon>
        <taxon>Rhabditida</taxon>
        <taxon>Rhabditina</taxon>
        <taxon>Rhabditomorpha</taxon>
        <taxon>Strongyloidea</taxon>
        <taxon>Ancylostomatidae</taxon>
        <taxon>Ancylostomatinae</taxon>
        <taxon>Ancylostoma</taxon>
    </lineage>
</organism>
<proteinExistence type="predicted"/>
<evidence type="ECO:0000256" key="1">
    <source>
        <dbReference type="ARBA" id="ARBA00023015"/>
    </source>
</evidence>
<dbReference type="SUPFAM" id="SSF48508">
    <property type="entry name" value="Nuclear receptor ligand-binding domain"/>
    <property type="match status" value="1"/>
</dbReference>
<name>A0A0D6M8N1_9BILA</name>
<evidence type="ECO:0000256" key="2">
    <source>
        <dbReference type="ARBA" id="ARBA00023163"/>
    </source>
</evidence>
<dbReference type="AlphaFoldDB" id="A0A0D6M8N1"/>
<gene>
    <name evidence="4" type="ORF">ANCCEY_04659</name>
</gene>
<keyword evidence="3" id="KW-0675">Receptor</keyword>
<evidence type="ECO:0000313" key="4">
    <source>
        <dbReference type="EMBL" id="EPB76242.1"/>
    </source>
</evidence>
<keyword evidence="5" id="KW-1185">Reference proteome</keyword>
<keyword evidence="1" id="KW-0805">Transcription regulation</keyword>
<dbReference type="InterPro" id="IPR052499">
    <property type="entry name" value="C.elegans_NHRs"/>
</dbReference>
<dbReference type="PANTHER" id="PTHR47630:SF5">
    <property type="entry name" value="NR LBD DOMAIN-CONTAINING PROTEIN"/>
    <property type="match status" value="1"/>
</dbReference>
<dbReference type="PANTHER" id="PTHR47630">
    <property type="entry name" value="NUCLEAR HORMONE RECEPTOR FAMILY-RELATED-RELATED"/>
    <property type="match status" value="1"/>
</dbReference>
<dbReference type="EMBL" id="KE124871">
    <property type="protein sequence ID" value="EPB76242.1"/>
    <property type="molecule type" value="Genomic_DNA"/>
</dbReference>
<sequence>MRVVAGTKPPYEVAKYFLQGPYNAKSTTFVKNRVPVACPQAKDQSADLVASSDVSKRECVLKVWPYKVGKLRDLKLPDRLVIEAKEESSVVPYLDLTSLRYPSEAIQSMRIPLIERFGVAEGVKCIARMFVNLESTCDNDTYASSVPDRFFCNLDISLKQALQNPLLVSERTPLCWRGSKPLEDTRSALKPSYCRLVLHYLEWLSAIDDLMAFDELQRIRVTTTHMIPAILLTMTFNSFKHDSSRILLCNGFYYSANKCEREEYGSVDLIMEIAKVGLLSTKSIFLCH</sequence>
<accession>A0A0D6M8N1</accession>
<evidence type="ECO:0000313" key="5">
    <source>
        <dbReference type="Proteomes" id="UP000054495"/>
    </source>
</evidence>
<protein>
    <submittedName>
        <fullName evidence="4">Uncharacterized protein</fullName>
    </submittedName>
</protein>
<dbReference type="InterPro" id="IPR035500">
    <property type="entry name" value="NHR-like_dom_sf"/>
</dbReference>
<reference evidence="4 5" key="1">
    <citation type="submission" date="2013-05" db="EMBL/GenBank/DDBJ databases">
        <title>Draft genome of the parasitic nematode Anyclostoma ceylanicum.</title>
        <authorList>
            <person name="Mitreva M."/>
        </authorList>
    </citation>
    <scope>NUCLEOTIDE SEQUENCE [LARGE SCALE GENOMIC DNA]</scope>
</reference>
<dbReference type="Proteomes" id="UP000054495">
    <property type="component" value="Unassembled WGS sequence"/>
</dbReference>